<dbReference type="PROSITE" id="PS50208">
    <property type="entry name" value="CASPASE_P20"/>
    <property type="match status" value="1"/>
</dbReference>
<evidence type="ECO:0000313" key="5">
    <source>
        <dbReference type="Proteomes" id="UP000314980"/>
    </source>
</evidence>
<dbReference type="Pfam" id="PF18703">
    <property type="entry name" value="MALT1_Ig"/>
    <property type="match status" value="1"/>
</dbReference>
<dbReference type="GO" id="GO:0006508">
    <property type="term" value="P:proteolysis"/>
    <property type="evidence" value="ECO:0007669"/>
    <property type="project" value="InterPro"/>
</dbReference>
<dbReference type="AlphaFoldDB" id="A0A4W6G5R3"/>
<reference evidence="4" key="2">
    <citation type="submission" date="2025-08" db="UniProtKB">
        <authorList>
            <consortium name="Ensembl"/>
        </authorList>
    </citation>
    <scope>IDENTIFICATION</scope>
</reference>
<dbReference type="Gene3D" id="3.40.50.1460">
    <property type="match status" value="1"/>
</dbReference>
<feature type="domain" description="Caspase family p20" evidence="3">
    <location>
        <begin position="42"/>
        <end position="169"/>
    </location>
</feature>
<dbReference type="InterPro" id="IPR041077">
    <property type="entry name" value="MALT1_Ig"/>
</dbReference>
<reference evidence="4" key="3">
    <citation type="submission" date="2025-09" db="UniProtKB">
        <authorList>
            <consortium name="Ensembl"/>
        </authorList>
    </citation>
    <scope>IDENTIFICATION</scope>
</reference>
<dbReference type="InterPro" id="IPR001309">
    <property type="entry name" value="Pept_C14_p20"/>
</dbReference>
<keyword evidence="2" id="KW-0812">Transmembrane</keyword>
<dbReference type="FunFam" id="3.40.50.1460:FF:000004">
    <property type="entry name" value="Mucosa-associated lymphoid tissue lymphoma translocation protein 1"/>
    <property type="match status" value="1"/>
</dbReference>
<reference evidence="5" key="1">
    <citation type="submission" date="2015-09" db="EMBL/GenBank/DDBJ databases">
        <authorList>
            <person name="Sai Rama Sridatta P."/>
        </authorList>
    </citation>
    <scope>NUCLEOTIDE SEQUENCE [LARGE SCALE GENOMIC DNA]</scope>
</reference>
<evidence type="ECO:0000256" key="2">
    <source>
        <dbReference type="SAM" id="Phobius"/>
    </source>
</evidence>
<evidence type="ECO:0000256" key="1">
    <source>
        <dbReference type="SAM" id="MobiDB-lite"/>
    </source>
</evidence>
<feature type="transmembrane region" description="Helical" evidence="2">
    <location>
        <begin position="299"/>
        <end position="318"/>
    </location>
</feature>
<dbReference type="SUPFAM" id="SSF52129">
    <property type="entry name" value="Caspase-like"/>
    <property type="match status" value="1"/>
</dbReference>
<feature type="compositionally biased region" description="Polar residues" evidence="1">
    <location>
        <begin position="510"/>
        <end position="520"/>
    </location>
</feature>
<evidence type="ECO:0000259" key="3">
    <source>
        <dbReference type="PROSITE" id="PS50208"/>
    </source>
</evidence>
<keyword evidence="5" id="KW-1185">Reference proteome</keyword>
<dbReference type="InParanoid" id="A0A4W6G5R3"/>
<protein>
    <submittedName>
        <fullName evidence="4">MALT paracaspase 2</fullName>
    </submittedName>
</protein>
<dbReference type="PANTHER" id="PTHR22576:SF27">
    <property type="entry name" value="PARACASPASE 2"/>
    <property type="match status" value="1"/>
</dbReference>
<dbReference type="InterPro" id="IPR029030">
    <property type="entry name" value="Caspase-like_dom_sf"/>
</dbReference>
<dbReference type="Proteomes" id="UP000314980">
    <property type="component" value="Unassembled WGS sequence"/>
</dbReference>
<name>A0A4W6G5R3_LATCA</name>
<dbReference type="GO" id="GO:0004197">
    <property type="term" value="F:cysteine-type endopeptidase activity"/>
    <property type="evidence" value="ECO:0007669"/>
    <property type="project" value="InterPro"/>
</dbReference>
<dbReference type="PANTHER" id="PTHR22576">
    <property type="entry name" value="MUCOSA ASSOCIATED LYMPHOID TISSUE LYMPHOMA TRANSLOCATION PROTEIN 1/PARACASPASE"/>
    <property type="match status" value="1"/>
</dbReference>
<proteinExistence type="predicted"/>
<keyword evidence="2" id="KW-0472">Membrane</keyword>
<keyword evidence="2" id="KW-1133">Transmembrane helix</keyword>
<accession>A0A4W6G5R3</accession>
<dbReference type="STRING" id="8187.ENSLCAP00010058119"/>
<dbReference type="Ensembl" id="ENSLCAT00010059699.1">
    <property type="protein sequence ID" value="ENSLCAP00010058119.1"/>
    <property type="gene ID" value="ENSLCAG00010027090.1"/>
</dbReference>
<dbReference type="InterPro" id="IPR052039">
    <property type="entry name" value="Caspase-related_regulators"/>
</dbReference>
<dbReference type="Gene3D" id="2.60.40.3360">
    <property type="match status" value="1"/>
</dbReference>
<organism evidence="4 5">
    <name type="scientific">Lates calcarifer</name>
    <name type="common">Barramundi</name>
    <name type="synonym">Holocentrus calcarifer</name>
    <dbReference type="NCBI Taxonomy" id="8187"/>
    <lineage>
        <taxon>Eukaryota</taxon>
        <taxon>Metazoa</taxon>
        <taxon>Chordata</taxon>
        <taxon>Craniata</taxon>
        <taxon>Vertebrata</taxon>
        <taxon>Euteleostomi</taxon>
        <taxon>Actinopterygii</taxon>
        <taxon>Neopterygii</taxon>
        <taxon>Teleostei</taxon>
        <taxon>Neoteleostei</taxon>
        <taxon>Acanthomorphata</taxon>
        <taxon>Carangaria</taxon>
        <taxon>Carangaria incertae sedis</taxon>
        <taxon>Centropomidae</taxon>
        <taxon>Lates</taxon>
    </lineage>
</organism>
<dbReference type="InterPro" id="IPR033540">
    <property type="entry name" value="MALT1_IG-like_dom_sf"/>
</dbReference>
<dbReference type="InterPro" id="IPR011600">
    <property type="entry name" value="Pept_C14_caspase"/>
</dbReference>
<dbReference type="GeneTree" id="ENSGT00390000018044"/>
<evidence type="ECO:0000313" key="4">
    <source>
        <dbReference type="Ensembl" id="ENSLCAP00010058119.1"/>
    </source>
</evidence>
<sequence length="565" mass="63667">MVNFVQTNTVSVQQIYTVNKYVTQSIRLVNLSRCPVSPSTATDKVALLIGNMNYVYHTQLCAPIADVHELTNLLRQMDFKVVSLLDLNWQEMHSAVTEFLLLLDKGVYGLLYFAGHGYENYGNSFMVPIDAPASYTSEHCLCVQNILTRMQEKETGLNVFLLDMCRKRNPNDDVIVQPGLLKVTANIVFGYATCVDAEAYEVKKEDESNGIFINFLKQRVCEDEKVTVMLDRVAEDMGRCVITRGRQALELRSNLSERRSLTDKIQTAECSASYSARNLQWAVAHGTPKLLMIKYRESYCHVSILGYFMLACLKVYLIPMPVFIVLPKSLYLQFDCGVTVQLGFAAEFSNLMVIYTRILEKPKEIASCSAQLTDFPEGVDVDLKKSNQETLLDAGSLLLIKEALPSPEVPSLYTRIRSLQRLRTELTFTVCLHYTYSNMDEEVQERQSVTVGKPLVSKLNLHEARQPRTCSQSSSFSLDSFNVPECSFFPDGFTSVGSASNTWPYYAQSGRESPTSSRSANVPEETDSAELFEAPKPLVATKSLPHSQVNDTNYKFSDMYNFHSH</sequence>
<feature type="region of interest" description="Disordered" evidence="1">
    <location>
        <begin position="507"/>
        <end position="529"/>
    </location>
</feature>
<dbReference type="Pfam" id="PF00656">
    <property type="entry name" value="Peptidase_C14"/>
    <property type="match status" value="1"/>
</dbReference>